<dbReference type="AlphaFoldDB" id="A0A9P0HI82"/>
<dbReference type="GO" id="GO:0009264">
    <property type="term" value="P:deoxyribonucleotide catabolic process"/>
    <property type="evidence" value="ECO:0007669"/>
    <property type="project" value="InterPro"/>
</dbReference>
<dbReference type="Gene3D" id="3.40.50.300">
    <property type="entry name" value="P-loop containing nucleotide triphosphate hydrolases"/>
    <property type="match status" value="1"/>
</dbReference>
<keyword evidence="5" id="KW-0704">Schiff base</keyword>
<dbReference type="Gene3D" id="3.30.420.10">
    <property type="entry name" value="Ribonuclease H-like superfamily/Ribonuclease H"/>
    <property type="match status" value="1"/>
</dbReference>
<evidence type="ECO:0000256" key="8">
    <source>
        <dbReference type="ARBA" id="ARBA00048791"/>
    </source>
</evidence>
<comment type="similarity">
    <text evidence="2">Belongs to the DeoC/FbaB aldolase family. DeoC type 2 subfamily.</text>
</comment>
<evidence type="ECO:0000256" key="7">
    <source>
        <dbReference type="ARBA" id="ARBA00032755"/>
    </source>
</evidence>
<proteinExistence type="inferred from homology"/>
<dbReference type="Pfam" id="PF01791">
    <property type="entry name" value="DeoC"/>
    <property type="match status" value="1"/>
</dbReference>
<dbReference type="GO" id="GO:0016052">
    <property type="term" value="P:carbohydrate catabolic process"/>
    <property type="evidence" value="ECO:0007669"/>
    <property type="project" value="TreeGrafter"/>
</dbReference>
<evidence type="ECO:0000256" key="3">
    <source>
        <dbReference type="ARBA" id="ARBA00012515"/>
    </source>
</evidence>
<dbReference type="GO" id="GO:0004139">
    <property type="term" value="F:deoxyribose-phosphate aldolase activity"/>
    <property type="evidence" value="ECO:0007669"/>
    <property type="project" value="UniProtKB-EC"/>
</dbReference>
<dbReference type="InterPro" id="IPR027417">
    <property type="entry name" value="P-loop_NTPase"/>
</dbReference>
<dbReference type="Proteomes" id="UP001152798">
    <property type="component" value="Chromosome 5"/>
</dbReference>
<dbReference type="PANTHER" id="PTHR10889:SF3">
    <property type="entry name" value="DEOXYRIBOSE-PHOSPHATE ALDOLASE"/>
    <property type="match status" value="1"/>
</dbReference>
<organism evidence="9 10">
    <name type="scientific">Nezara viridula</name>
    <name type="common">Southern green stink bug</name>
    <name type="synonym">Cimex viridulus</name>
    <dbReference type="NCBI Taxonomy" id="85310"/>
    <lineage>
        <taxon>Eukaryota</taxon>
        <taxon>Metazoa</taxon>
        <taxon>Ecdysozoa</taxon>
        <taxon>Arthropoda</taxon>
        <taxon>Hexapoda</taxon>
        <taxon>Insecta</taxon>
        <taxon>Pterygota</taxon>
        <taxon>Neoptera</taxon>
        <taxon>Paraneoptera</taxon>
        <taxon>Hemiptera</taxon>
        <taxon>Heteroptera</taxon>
        <taxon>Panheteroptera</taxon>
        <taxon>Pentatomomorpha</taxon>
        <taxon>Pentatomoidea</taxon>
        <taxon>Pentatomidae</taxon>
        <taxon>Pentatominae</taxon>
        <taxon>Nezara</taxon>
    </lineage>
</organism>
<comment type="pathway">
    <text evidence="1">Carbohydrate degradation; 2-deoxy-D-ribose 1-phosphate degradation; D-glyceraldehyde 3-phosphate and acetaldehyde from 2-deoxy-alpha-D-ribose 1-phosphate: step 2/2.</text>
</comment>
<evidence type="ECO:0000256" key="4">
    <source>
        <dbReference type="ARBA" id="ARBA00023239"/>
    </source>
</evidence>
<gene>
    <name evidence="9" type="ORF">NEZAVI_LOCUS11232</name>
</gene>
<name>A0A9P0HI82_NEZVI</name>
<dbReference type="InterPro" id="IPR036397">
    <property type="entry name" value="RNaseH_sf"/>
</dbReference>
<dbReference type="PANTHER" id="PTHR10889">
    <property type="entry name" value="DEOXYRIBOSE-PHOSPHATE ALDOLASE"/>
    <property type="match status" value="1"/>
</dbReference>
<dbReference type="SUPFAM" id="SSF51569">
    <property type="entry name" value="Aldolase"/>
    <property type="match status" value="1"/>
</dbReference>
<evidence type="ECO:0000256" key="6">
    <source>
        <dbReference type="ARBA" id="ARBA00031814"/>
    </source>
</evidence>
<evidence type="ECO:0000313" key="10">
    <source>
        <dbReference type="Proteomes" id="UP001152798"/>
    </source>
</evidence>
<evidence type="ECO:0000256" key="1">
    <source>
        <dbReference type="ARBA" id="ARBA00004816"/>
    </source>
</evidence>
<evidence type="ECO:0000256" key="2">
    <source>
        <dbReference type="ARBA" id="ARBA00009473"/>
    </source>
</evidence>
<evidence type="ECO:0000256" key="5">
    <source>
        <dbReference type="ARBA" id="ARBA00023270"/>
    </source>
</evidence>
<comment type="catalytic activity">
    <reaction evidence="8">
        <text>2-deoxy-D-ribose 5-phosphate = D-glyceraldehyde 3-phosphate + acetaldehyde</text>
        <dbReference type="Rhea" id="RHEA:12821"/>
        <dbReference type="ChEBI" id="CHEBI:15343"/>
        <dbReference type="ChEBI" id="CHEBI:59776"/>
        <dbReference type="ChEBI" id="CHEBI:62877"/>
        <dbReference type="EC" id="4.1.2.4"/>
    </reaction>
</comment>
<dbReference type="EC" id="4.1.2.4" evidence="3"/>
<keyword evidence="10" id="KW-1185">Reference proteome</keyword>
<accession>A0A9P0HI82</accession>
<sequence length="340" mass="37332">MLFLFRGLNSGAVIVTTPQSVAIEDECTNIFSKGGGELLSKHAEVPFLGAIPIDPLFRDRKQSDDNSPSISALQSIVSQDSVPAHKARSSQQWLQKNIPEVIPASDWSSGSPVLNSPNYLLWSELERMACHRAHPNLESDRYDYCTKLAAVHPISKPILCSFAENREEFEFLKKITVAAVCVYPSRVEDAVKQLKLLDSPLPVASVATGFPSGQYPLTTRVDEVSFCVQNGASEVDIVIDRSLVLSGRWGELHEEVHKMKEACGEAHLKAILAVGECGSPDNIYKASMACMMAGADFIKTSTGKEVINANLPAGLVMCRAIRDFYRKTNAKVSYLLGYFY</sequence>
<dbReference type="SMART" id="SM01133">
    <property type="entry name" value="DeoC"/>
    <property type="match status" value="1"/>
</dbReference>
<dbReference type="GO" id="GO:0005737">
    <property type="term" value="C:cytoplasm"/>
    <property type="evidence" value="ECO:0007669"/>
    <property type="project" value="InterPro"/>
</dbReference>
<protein>
    <recommendedName>
        <fullName evidence="3">deoxyribose-phosphate aldolase</fullName>
        <ecNumber evidence="3">4.1.2.4</ecNumber>
    </recommendedName>
    <alternativeName>
        <fullName evidence="7">2-deoxy-D-ribose 5-phosphate aldolase</fullName>
    </alternativeName>
    <alternativeName>
        <fullName evidence="6">Phosphodeoxyriboaldolase</fullName>
    </alternativeName>
</protein>
<dbReference type="InterPro" id="IPR013785">
    <property type="entry name" value="Aldolase_TIM"/>
</dbReference>
<dbReference type="InterPro" id="IPR011343">
    <property type="entry name" value="DeoC"/>
</dbReference>
<dbReference type="Gene3D" id="3.20.20.70">
    <property type="entry name" value="Aldolase class I"/>
    <property type="match status" value="1"/>
</dbReference>
<dbReference type="GO" id="GO:0003676">
    <property type="term" value="F:nucleic acid binding"/>
    <property type="evidence" value="ECO:0007669"/>
    <property type="project" value="InterPro"/>
</dbReference>
<reference evidence="9" key="1">
    <citation type="submission" date="2022-01" db="EMBL/GenBank/DDBJ databases">
        <authorList>
            <person name="King R."/>
        </authorList>
    </citation>
    <scope>NUCLEOTIDE SEQUENCE</scope>
</reference>
<evidence type="ECO:0000313" key="9">
    <source>
        <dbReference type="EMBL" id="CAH1402410.1"/>
    </source>
</evidence>
<dbReference type="OrthoDB" id="70823at2759"/>
<dbReference type="EMBL" id="OV725081">
    <property type="protein sequence ID" value="CAH1402410.1"/>
    <property type="molecule type" value="Genomic_DNA"/>
</dbReference>
<dbReference type="InterPro" id="IPR002915">
    <property type="entry name" value="DeoC/FbaB/LacD_aldolase"/>
</dbReference>
<keyword evidence="4" id="KW-0456">Lyase</keyword>